<dbReference type="SUPFAM" id="SSF56112">
    <property type="entry name" value="Protein kinase-like (PK-like)"/>
    <property type="match status" value="1"/>
</dbReference>
<dbReference type="SMART" id="SM00220">
    <property type="entry name" value="S_TKc"/>
    <property type="match status" value="1"/>
</dbReference>
<keyword evidence="1" id="KW-0547">Nucleotide-binding</keyword>
<protein>
    <recommendedName>
        <fullName evidence="3">Protein kinase domain-containing protein</fullName>
    </recommendedName>
</protein>
<accession>A0A699ZZ29</accession>
<dbReference type="PROSITE" id="PS00108">
    <property type="entry name" value="PROTEIN_KINASE_ST"/>
    <property type="match status" value="1"/>
</dbReference>
<dbReference type="AlphaFoldDB" id="A0A699ZZ29"/>
<evidence type="ECO:0000313" key="5">
    <source>
        <dbReference type="Proteomes" id="UP000485058"/>
    </source>
</evidence>
<dbReference type="Gene3D" id="1.10.510.10">
    <property type="entry name" value="Transferase(Phosphotransferase) domain 1"/>
    <property type="match status" value="2"/>
</dbReference>
<dbReference type="PANTHER" id="PTHR24055">
    <property type="entry name" value="MITOGEN-ACTIVATED PROTEIN KINASE"/>
    <property type="match status" value="1"/>
</dbReference>
<dbReference type="InterPro" id="IPR008271">
    <property type="entry name" value="Ser/Thr_kinase_AS"/>
</dbReference>
<evidence type="ECO:0000256" key="2">
    <source>
        <dbReference type="ARBA" id="ARBA00022840"/>
    </source>
</evidence>
<proteinExistence type="predicted"/>
<evidence type="ECO:0000256" key="1">
    <source>
        <dbReference type="ARBA" id="ARBA00022741"/>
    </source>
</evidence>
<keyword evidence="2" id="KW-0067">ATP-binding</keyword>
<feature type="domain" description="Protein kinase" evidence="3">
    <location>
        <begin position="1"/>
        <end position="182"/>
    </location>
</feature>
<dbReference type="Proteomes" id="UP000485058">
    <property type="component" value="Unassembled WGS sequence"/>
</dbReference>
<gene>
    <name evidence="4" type="ORF">HaLaN_21292</name>
</gene>
<organism evidence="4 5">
    <name type="scientific">Haematococcus lacustris</name>
    <name type="common">Green alga</name>
    <name type="synonym">Haematococcus pluvialis</name>
    <dbReference type="NCBI Taxonomy" id="44745"/>
    <lineage>
        <taxon>Eukaryota</taxon>
        <taxon>Viridiplantae</taxon>
        <taxon>Chlorophyta</taxon>
        <taxon>core chlorophytes</taxon>
        <taxon>Chlorophyceae</taxon>
        <taxon>CS clade</taxon>
        <taxon>Chlamydomonadales</taxon>
        <taxon>Haematococcaceae</taxon>
        <taxon>Haematococcus</taxon>
    </lineage>
</organism>
<dbReference type="InterPro" id="IPR011009">
    <property type="entry name" value="Kinase-like_dom_sf"/>
</dbReference>
<evidence type="ECO:0000259" key="3">
    <source>
        <dbReference type="PROSITE" id="PS50011"/>
    </source>
</evidence>
<comment type="caution">
    <text evidence="4">The sequence shown here is derived from an EMBL/GenBank/DDBJ whole genome shotgun (WGS) entry which is preliminary data.</text>
</comment>
<dbReference type="InterPro" id="IPR000719">
    <property type="entry name" value="Prot_kinase_dom"/>
</dbReference>
<dbReference type="EMBL" id="BLLF01002322">
    <property type="protein sequence ID" value="GFH23648.1"/>
    <property type="molecule type" value="Genomic_DNA"/>
</dbReference>
<dbReference type="GO" id="GO:0005524">
    <property type="term" value="F:ATP binding"/>
    <property type="evidence" value="ECO:0007669"/>
    <property type="project" value="UniProtKB-KW"/>
</dbReference>
<evidence type="ECO:0000313" key="4">
    <source>
        <dbReference type="EMBL" id="GFH23648.1"/>
    </source>
</evidence>
<reference evidence="4 5" key="1">
    <citation type="submission" date="2020-02" db="EMBL/GenBank/DDBJ databases">
        <title>Draft genome sequence of Haematococcus lacustris strain NIES-144.</title>
        <authorList>
            <person name="Morimoto D."/>
            <person name="Nakagawa S."/>
            <person name="Yoshida T."/>
            <person name="Sawayama S."/>
        </authorList>
    </citation>
    <scope>NUCLEOTIDE SEQUENCE [LARGE SCALE GENOMIC DNA]</scope>
    <source>
        <strain evidence="4 5">NIES-144</strain>
    </source>
</reference>
<dbReference type="Pfam" id="PF00069">
    <property type="entry name" value="Pkinase"/>
    <property type="match status" value="2"/>
</dbReference>
<keyword evidence="5" id="KW-1185">Reference proteome</keyword>
<dbReference type="GO" id="GO:0004672">
    <property type="term" value="F:protein kinase activity"/>
    <property type="evidence" value="ECO:0007669"/>
    <property type="project" value="InterPro"/>
</dbReference>
<feature type="non-terminal residue" evidence="4">
    <location>
        <position position="209"/>
    </location>
</feature>
<name>A0A699ZZ29_HAELA</name>
<sequence>MVFEFMDQTILKLLEGKARGLPSGEVKRILWQLVLALTFLHGQRIIHRDLKPENVLIDDKRRWYRAPELLVGDKYGAGVDIWALGCLLVELTTGQPLFPGRSDADQLWLILRATGCSPRQLALMRDHPSLKMIKLPTEEQMQPLEQRFAYLDKPTQALLKACLAPDPKDRPNCSQLLSHDYFASVRDAVLPYTLAAAKAQQHAQAMAAQ</sequence>
<dbReference type="InterPro" id="IPR050117">
    <property type="entry name" value="MAPK"/>
</dbReference>
<dbReference type="PROSITE" id="PS50011">
    <property type="entry name" value="PROTEIN_KINASE_DOM"/>
    <property type="match status" value="1"/>
</dbReference>
<feature type="non-terminal residue" evidence="4">
    <location>
        <position position="1"/>
    </location>
</feature>